<dbReference type="InterPro" id="IPR036513">
    <property type="entry name" value="STAS_dom_sf"/>
</dbReference>
<dbReference type="AlphaFoldDB" id="A0A8J3T772"/>
<dbReference type="SUPFAM" id="SSF52091">
    <property type="entry name" value="SpoIIaa-like"/>
    <property type="match status" value="1"/>
</dbReference>
<evidence type="ECO:0000259" key="3">
    <source>
        <dbReference type="PROSITE" id="PS50801"/>
    </source>
</evidence>
<organism evidence="4 5">
    <name type="scientific">Planobispora takensis</name>
    <dbReference type="NCBI Taxonomy" id="1367882"/>
    <lineage>
        <taxon>Bacteria</taxon>
        <taxon>Bacillati</taxon>
        <taxon>Actinomycetota</taxon>
        <taxon>Actinomycetes</taxon>
        <taxon>Streptosporangiales</taxon>
        <taxon>Streptosporangiaceae</taxon>
        <taxon>Planobispora</taxon>
    </lineage>
</organism>
<name>A0A8J3T772_9ACTN</name>
<comment type="caution">
    <text evidence="4">The sequence shown here is derived from an EMBL/GenBank/DDBJ whole genome shotgun (WGS) entry which is preliminary data.</text>
</comment>
<feature type="domain" description="STAS" evidence="3">
    <location>
        <begin position="18"/>
        <end position="95"/>
    </location>
</feature>
<dbReference type="PROSITE" id="PS50801">
    <property type="entry name" value="STAS"/>
    <property type="match status" value="1"/>
</dbReference>
<dbReference type="RefSeq" id="WP_203879589.1">
    <property type="nucleotide sequence ID" value="NZ_BOOK01000067.1"/>
</dbReference>
<dbReference type="Pfam" id="PF13466">
    <property type="entry name" value="STAS_2"/>
    <property type="match status" value="1"/>
</dbReference>
<dbReference type="Proteomes" id="UP000634476">
    <property type="component" value="Unassembled WGS sequence"/>
</dbReference>
<protein>
    <recommendedName>
        <fullName evidence="3">STAS domain-containing protein</fullName>
    </recommendedName>
</protein>
<reference evidence="4" key="1">
    <citation type="submission" date="2021-01" db="EMBL/GenBank/DDBJ databases">
        <title>Whole genome shotgun sequence of Planobispora takensis NBRC 109077.</title>
        <authorList>
            <person name="Komaki H."/>
            <person name="Tamura T."/>
        </authorList>
    </citation>
    <scope>NUCLEOTIDE SEQUENCE</scope>
    <source>
        <strain evidence="4">NBRC 109077</strain>
    </source>
</reference>
<dbReference type="EMBL" id="BOOK01000067">
    <property type="protein sequence ID" value="GII05373.1"/>
    <property type="molecule type" value="Genomic_DNA"/>
</dbReference>
<gene>
    <name evidence="4" type="ORF">Pta02_73810</name>
</gene>
<sequence>MELTARVVHRDVATSTAVVIVVGEMDALNCGHVESVLRSLLAEDILHILVDAGGVRFCDINAMRMLSRVHRELRGVGGEIVITAPEAVHKLAELMWPGSSPDRPAVFRSQDRREPEAAPVPPPPRRHVPSLRNLRQSSRSRRERVPVASPRDSHQILERAARLKSELEAAREKMLAQARTTCAGLAEVHERLAALHATLGERPERTVTSALLCDDHSHHETADRMRDRITAFTGRSG</sequence>
<dbReference type="InterPro" id="IPR002645">
    <property type="entry name" value="STAS_dom"/>
</dbReference>
<keyword evidence="5" id="KW-1185">Reference proteome</keyword>
<accession>A0A8J3T772</accession>
<dbReference type="InterPro" id="IPR058548">
    <property type="entry name" value="MlaB-like_STAS"/>
</dbReference>
<dbReference type="Gene3D" id="3.30.750.24">
    <property type="entry name" value="STAS domain"/>
    <property type="match status" value="1"/>
</dbReference>
<evidence type="ECO:0000256" key="1">
    <source>
        <dbReference type="SAM" id="Coils"/>
    </source>
</evidence>
<evidence type="ECO:0000313" key="5">
    <source>
        <dbReference type="Proteomes" id="UP000634476"/>
    </source>
</evidence>
<evidence type="ECO:0000256" key="2">
    <source>
        <dbReference type="SAM" id="MobiDB-lite"/>
    </source>
</evidence>
<proteinExistence type="predicted"/>
<keyword evidence="1" id="KW-0175">Coiled coil</keyword>
<feature type="region of interest" description="Disordered" evidence="2">
    <location>
        <begin position="101"/>
        <end position="153"/>
    </location>
</feature>
<evidence type="ECO:0000313" key="4">
    <source>
        <dbReference type="EMBL" id="GII05373.1"/>
    </source>
</evidence>
<dbReference type="CDD" id="cd07043">
    <property type="entry name" value="STAS_anti-anti-sigma_factors"/>
    <property type="match status" value="1"/>
</dbReference>
<feature type="coiled-coil region" evidence="1">
    <location>
        <begin position="153"/>
        <end position="180"/>
    </location>
</feature>